<evidence type="ECO:0000256" key="2">
    <source>
        <dbReference type="ARBA" id="ARBA00023125"/>
    </source>
</evidence>
<comment type="caution">
    <text evidence="5">The sequence shown here is derived from an EMBL/GenBank/DDBJ whole genome shotgun (WGS) entry which is preliminary data.</text>
</comment>
<keyword evidence="1" id="KW-0805">Transcription regulation</keyword>
<dbReference type="Pfam" id="PF01638">
    <property type="entry name" value="HxlR"/>
    <property type="match status" value="1"/>
</dbReference>
<keyword evidence="6" id="KW-1185">Reference proteome</keyword>
<dbReference type="Proteomes" id="UP001500051">
    <property type="component" value="Unassembled WGS sequence"/>
</dbReference>
<sequence>MSRSYGQLCGLAFALDLIGDRWSLLIVRELLVRPEGARYTDLRDGLPGIATNLLADRLRELESTGMIRREPPRPPVATQLFRLTALGESLRTAVEALAVWGGEQVPAARADAEFRSRWLIIPIEALLRDGAPGEPTVIMELVTGDEPVVVEIGAGEVRARTASGRDGDVGAPDLVLSGPPKAILGVLSGKVPWAAATRAGVRSAGDRGVLVRVGLVED</sequence>
<name>A0ABP7DC41_9ACTN</name>
<dbReference type="Gene3D" id="1.10.10.10">
    <property type="entry name" value="Winged helix-like DNA-binding domain superfamily/Winged helix DNA-binding domain"/>
    <property type="match status" value="1"/>
</dbReference>
<dbReference type="InterPro" id="IPR036390">
    <property type="entry name" value="WH_DNA-bd_sf"/>
</dbReference>
<dbReference type="RefSeq" id="WP_344811943.1">
    <property type="nucleotide sequence ID" value="NZ_BAAAYX010000004.1"/>
</dbReference>
<accession>A0ABP7DC41</accession>
<dbReference type="PANTHER" id="PTHR33204:SF18">
    <property type="entry name" value="TRANSCRIPTIONAL REGULATORY PROTEIN"/>
    <property type="match status" value="1"/>
</dbReference>
<keyword evidence="2" id="KW-0238">DNA-binding</keyword>
<dbReference type="SUPFAM" id="SSF46785">
    <property type="entry name" value="Winged helix' DNA-binding domain"/>
    <property type="match status" value="1"/>
</dbReference>
<evidence type="ECO:0000313" key="6">
    <source>
        <dbReference type="Proteomes" id="UP001500051"/>
    </source>
</evidence>
<reference evidence="6" key="1">
    <citation type="journal article" date="2019" name="Int. J. Syst. Evol. Microbiol.">
        <title>The Global Catalogue of Microorganisms (GCM) 10K type strain sequencing project: providing services to taxonomists for standard genome sequencing and annotation.</title>
        <authorList>
            <consortium name="The Broad Institute Genomics Platform"/>
            <consortium name="The Broad Institute Genome Sequencing Center for Infectious Disease"/>
            <person name="Wu L."/>
            <person name="Ma J."/>
        </authorList>
    </citation>
    <scope>NUCLEOTIDE SEQUENCE [LARGE SCALE GENOMIC DNA]</scope>
    <source>
        <strain evidence="6">JCM 16548</strain>
    </source>
</reference>
<evidence type="ECO:0000259" key="4">
    <source>
        <dbReference type="PROSITE" id="PS51118"/>
    </source>
</evidence>
<dbReference type="InterPro" id="IPR002577">
    <property type="entry name" value="HTH_HxlR"/>
</dbReference>
<organism evidence="5 6">
    <name type="scientific">Microlunatus aurantiacus</name>
    <dbReference type="NCBI Taxonomy" id="446786"/>
    <lineage>
        <taxon>Bacteria</taxon>
        <taxon>Bacillati</taxon>
        <taxon>Actinomycetota</taxon>
        <taxon>Actinomycetes</taxon>
        <taxon>Propionibacteriales</taxon>
        <taxon>Propionibacteriaceae</taxon>
        <taxon>Microlunatus</taxon>
    </lineage>
</organism>
<dbReference type="PROSITE" id="PS51118">
    <property type="entry name" value="HTH_HXLR"/>
    <property type="match status" value="1"/>
</dbReference>
<dbReference type="InterPro" id="IPR036388">
    <property type="entry name" value="WH-like_DNA-bd_sf"/>
</dbReference>
<dbReference type="PANTHER" id="PTHR33204">
    <property type="entry name" value="TRANSCRIPTIONAL REGULATOR, MARR FAMILY"/>
    <property type="match status" value="1"/>
</dbReference>
<evidence type="ECO:0000313" key="5">
    <source>
        <dbReference type="EMBL" id="GAA3701202.1"/>
    </source>
</evidence>
<evidence type="ECO:0000256" key="3">
    <source>
        <dbReference type="ARBA" id="ARBA00023163"/>
    </source>
</evidence>
<keyword evidence="3" id="KW-0804">Transcription</keyword>
<gene>
    <name evidence="5" type="ORF">GCM10022204_17510</name>
</gene>
<evidence type="ECO:0000256" key="1">
    <source>
        <dbReference type="ARBA" id="ARBA00023015"/>
    </source>
</evidence>
<dbReference type="EMBL" id="BAAAYX010000004">
    <property type="protein sequence ID" value="GAA3701202.1"/>
    <property type="molecule type" value="Genomic_DNA"/>
</dbReference>
<proteinExistence type="predicted"/>
<feature type="domain" description="HTH hxlR-type" evidence="4">
    <location>
        <begin position="9"/>
        <end position="109"/>
    </location>
</feature>
<protein>
    <submittedName>
        <fullName evidence="5">Helix-turn-helix domain-containing protein</fullName>
    </submittedName>
</protein>